<dbReference type="Proteomes" id="UP000076727">
    <property type="component" value="Unassembled WGS sequence"/>
</dbReference>
<dbReference type="EMBL" id="KV429098">
    <property type="protein sequence ID" value="KZT65879.1"/>
    <property type="molecule type" value="Genomic_DNA"/>
</dbReference>
<accession>A0A165MMD6</accession>
<evidence type="ECO:0000313" key="1">
    <source>
        <dbReference type="EMBL" id="KZT65879.1"/>
    </source>
</evidence>
<sequence>MAEFESDQGRVLFEYGRGYIFFSDSPHQVVPVAPFLGCDSQVKTKALGALCEEITEVGAYLVSSSLCCYCVASSVLYLDKL</sequence>
<dbReference type="AlphaFoldDB" id="A0A165MMD6"/>
<protein>
    <submittedName>
        <fullName evidence="1">Uncharacterized protein</fullName>
    </submittedName>
</protein>
<organism evidence="1 2">
    <name type="scientific">Daedalea quercina L-15889</name>
    <dbReference type="NCBI Taxonomy" id="1314783"/>
    <lineage>
        <taxon>Eukaryota</taxon>
        <taxon>Fungi</taxon>
        <taxon>Dikarya</taxon>
        <taxon>Basidiomycota</taxon>
        <taxon>Agaricomycotina</taxon>
        <taxon>Agaricomycetes</taxon>
        <taxon>Polyporales</taxon>
        <taxon>Fomitopsis</taxon>
    </lineage>
</organism>
<proteinExistence type="predicted"/>
<evidence type="ECO:0000313" key="2">
    <source>
        <dbReference type="Proteomes" id="UP000076727"/>
    </source>
</evidence>
<gene>
    <name evidence="1" type="ORF">DAEQUDRAFT_768483</name>
</gene>
<name>A0A165MMD6_9APHY</name>
<reference evidence="1 2" key="1">
    <citation type="journal article" date="2016" name="Mol. Biol. Evol.">
        <title>Comparative Genomics of Early-Diverging Mushroom-Forming Fungi Provides Insights into the Origins of Lignocellulose Decay Capabilities.</title>
        <authorList>
            <person name="Nagy L.G."/>
            <person name="Riley R."/>
            <person name="Tritt A."/>
            <person name="Adam C."/>
            <person name="Daum C."/>
            <person name="Floudas D."/>
            <person name="Sun H."/>
            <person name="Yadav J.S."/>
            <person name="Pangilinan J."/>
            <person name="Larsson K.H."/>
            <person name="Matsuura K."/>
            <person name="Barry K."/>
            <person name="Labutti K."/>
            <person name="Kuo R."/>
            <person name="Ohm R.A."/>
            <person name="Bhattacharya S.S."/>
            <person name="Shirouzu T."/>
            <person name="Yoshinaga Y."/>
            <person name="Martin F.M."/>
            <person name="Grigoriev I.V."/>
            <person name="Hibbett D.S."/>
        </authorList>
    </citation>
    <scope>NUCLEOTIDE SEQUENCE [LARGE SCALE GENOMIC DNA]</scope>
    <source>
        <strain evidence="1 2">L-15889</strain>
    </source>
</reference>
<keyword evidence="2" id="KW-1185">Reference proteome</keyword>